<organism evidence="2 3">
    <name type="scientific">Kwoniella dendrophila CBS 6074</name>
    <dbReference type="NCBI Taxonomy" id="1295534"/>
    <lineage>
        <taxon>Eukaryota</taxon>
        <taxon>Fungi</taxon>
        <taxon>Dikarya</taxon>
        <taxon>Basidiomycota</taxon>
        <taxon>Agaricomycotina</taxon>
        <taxon>Tremellomycetes</taxon>
        <taxon>Tremellales</taxon>
        <taxon>Cryptococcaceae</taxon>
        <taxon>Kwoniella</taxon>
    </lineage>
</organism>
<evidence type="ECO:0008006" key="4">
    <source>
        <dbReference type="Google" id="ProtNLM"/>
    </source>
</evidence>
<gene>
    <name evidence="2" type="ORF">L201_006939</name>
</gene>
<dbReference type="Proteomes" id="UP001355207">
    <property type="component" value="Chromosome 9"/>
</dbReference>
<reference evidence="2 3" key="1">
    <citation type="submission" date="2024-01" db="EMBL/GenBank/DDBJ databases">
        <title>Comparative genomics of Cryptococcus and Kwoniella reveals pathogenesis evolution and contrasting modes of karyotype evolution via chromosome fusion or intercentromeric recombination.</title>
        <authorList>
            <person name="Coelho M.A."/>
            <person name="David-Palma M."/>
            <person name="Shea T."/>
            <person name="Bowers K."/>
            <person name="McGinley-Smith S."/>
            <person name="Mohammad A.W."/>
            <person name="Gnirke A."/>
            <person name="Yurkov A.M."/>
            <person name="Nowrousian M."/>
            <person name="Sun S."/>
            <person name="Cuomo C.A."/>
            <person name="Heitman J."/>
        </authorList>
    </citation>
    <scope>NUCLEOTIDE SEQUENCE [LARGE SCALE GENOMIC DNA]</scope>
    <source>
        <strain evidence="2 3">CBS 6074</strain>
    </source>
</reference>
<dbReference type="RefSeq" id="XP_066078747.1">
    <property type="nucleotide sequence ID" value="XM_066222650.1"/>
</dbReference>
<evidence type="ECO:0000313" key="3">
    <source>
        <dbReference type="Proteomes" id="UP001355207"/>
    </source>
</evidence>
<evidence type="ECO:0000256" key="1">
    <source>
        <dbReference type="SAM" id="MobiDB-lite"/>
    </source>
</evidence>
<dbReference type="GeneID" id="91097608"/>
<accession>A0AAX4K5D8</accession>
<proteinExistence type="predicted"/>
<name>A0AAX4K5D8_9TREE</name>
<keyword evidence="3" id="KW-1185">Reference proteome</keyword>
<dbReference type="AlphaFoldDB" id="A0AAX4K5D8"/>
<feature type="region of interest" description="Disordered" evidence="1">
    <location>
        <begin position="315"/>
        <end position="340"/>
    </location>
</feature>
<protein>
    <recommendedName>
        <fullName evidence="4">Vacuolar protein sorting-associated protein 13 DH-like domain-containing protein</fullName>
    </recommendedName>
</protein>
<sequence>MRCDIAPDHVAIWYHPESKLLLSGPVAGVLVKEGKLEFSQLYLNRSKEHAVTQADSDFLIGNVQAFFNALTDSVQSVMYLFGGIPPIKEVDVADQQLSSLSDPAVKSVQQDDSSQITDFKSGMKEARREMTESVKDGVKGFIDGPLQPLKRGNVIGSVFGLVGGSIGLVTHPLGGAIRSIEACTRGISTEVISSLNKKPEQLQYGISSPSEVLRKSREEYSKSITKLITSESKKKILDAYKISKLPEKYEKRKIRRDRILRGLYVDTAGEDRKSLVIELINTNNQDVTPISTISDKNKEDLNEIAAITKNINFKNTTTSTEPISSENSQKSKWWKGKGKA</sequence>
<dbReference type="EMBL" id="CP144106">
    <property type="protein sequence ID" value="WWC91985.1"/>
    <property type="molecule type" value="Genomic_DNA"/>
</dbReference>
<evidence type="ECO:0000313" key="2">
    <source>
        <dbReference type="EMBL" id="WWC91985.1"/>
    </source>
</evidence>